<dbReference type="STRING" id="322505.SAMN04487836_10456"/>
<dbReference type="SUPFAM" id="SSF56300">
    <property type="entry name" value="Metallo-dependent phosphatases"/>
    <property type="match status" value="1"/>
</dbReference>
<keyword evidence="4" id="KW-1185">Reference proteome</keyword>
<feature type="transmembrane region" description="Helical" evidence="1">
    <location>
        <begin position="31"/>
        <end position="50"/>
    </location>
</feature>
<keyword evidence="1" id="KW-0472">Membrane</keyword>
<evidence type="ECO:0000256" key="1">
    <source>
        <dbReference type="SAM" id="Phobius"/>
    </source>
</evidence>
<dbReference type="PANTHER" id="PTHR31302:SF0">
    <property type="entry name" value="TRANSMEMBRANE PROTEIN WITH METALLOPHOSPHOESTERASE DOMAIN"/>
    <property type="match status" value="1"/>
</dbReference>
<dbReference type="RefSeq" id="WP_074732184.1">
    <property type="nucleotide sequence ID" value="NZ_FNYK01000028.1"/>
</dbReference>
<dbReference type="InterPro" id="IPR004843">
    <property type="entry name" value="Calcineurin-like_PHP"/>
</dbReference>
<reference evidence="4" key="1">
    <citation type="submission" date="2016-10" db="EMBL/GenBank/DDBJ databases">
        <authorList>
            <person name="Varghese N."/>
        </authorList>
    </citation>
    <scope>NUCLEOTIDE SEQUENCE [LARGE SCALE GENOMIC DNA]</scope>
    <source>
        <strain evidence="4">DSM 20406</strain>
    </source>
</reference>
<keyword evidence="1" id="KW-1133">Transmembrane helix</keyword>
<sequence length="360" mass="42433">MILKLVQIILYILLVIIPMLYFLHLLKKESLFYKCLVVLIALFSGNGIWLKFYFHPNNLLFEYFVIATQVQLWFLYILFLIIVLYRFLFRFIRHKPFRKGHILIIILTVTLTASGFTEHYMKRRHHYDVTINKQSSMKNLKLCVVSDFHIGTGSYLKTVDNFVSRVNSEHYDAILMVGDIFDENTPDALIPQCLESFSHLKSTYGTYAIAGNHEYYRKNTNFLNDLNKYHIHYLRNHYIEVDGKFNIVGFNDHTSHDHYNINQVIANMNKSLPTITLDHNPDRYKKYHDFTDLQLSGHTHNGQIFPGNIFMNLYFDYSYGQHQYGHEDIIVTSGMGSWGFPFRLGTQAEYCDINLQFSKK</sequence>
<organism evidence="3 4">
    <name type="scientific">Sharpea azabuensis</name>
    <dbReference type="NCBI Taxonomy" id="322505"/>
    <lineage>
        <taxon>Bacteria</taxon>
        <taxon>Bacillati</taxon>
        <taxon>Bacillota</taxon>
        <taxon>Erysipelotrichia</taxon>
        <taxon>Erysipelotrichales</taxon>
        <taxon>Coprobacillaceae</taxon>
        <taxon>Sharpea</taxon>
    </lineage>
</organism>
<dbReference type="OrthoDB" id="9780884at2"/>
<dbReference type="eggNOG" id="COG1408">
    <property type="taxonomic scope" value="Bacteria"/>
</dbReference>
<feature type="transmembrane region" description="Helical" evidence="1">
    <location>
        <begin position="100"/>
        <end position="117"/>
    </location>
</feature>
<feature type="domain" description="Calcineurin-like phosphoesterase" evidence="2">
    <location>
        <begin position="141"/>
        <end position="301"/>
    </location>
</feature>
<evidence type="ECO:0000313" key="3">
    <source>
        <dbReference type="EMBL" id="SEI84656.1"/>
    </source>
</evidence>
<evidence type="ECO:0000313" key="4">
    <source>
        <dbReference type="Proteomes" id="UP000183028"/>
    </source>
</evidence>
<accession>A0A1H6TZN6</accession>
<keyword evidence="1" id="KW-0812">Transmembrane</keyword>
<dbReference type="InterPro" id="IPR029052">
    <property type="entry name" value="Metallo-depent_PP-like"/>
</dbReference>
<feature type="transmembrane region" description="Helical" evidence="1">
    <location>
        <begin position="70"/>
        <end position="88"/>
    </location>
</feature>
<dbReference type="PANTHER" id="PTHR31302">
    <property type="entry name" value="TRANSMEMBRANE PROTEIN WITH METALLOPHOSPHOESTERASE DOMAIN-RELATED"/>
    <property type="match status" value="1"/>
</dbReference>
<proteinExistence type="predicted"/>
<dbReference type="InterPro" id="IPR051158">
    <property type="entry name" value="Metallophosphoesterase_sf"/>
</dbReference>
<dbReference type="EMBL" id="FNYK01000028">
    <property type="protein sequence ID" value="SEI84656.1"/>
    <property type="molecule type" value="Genomic_DNA"/>
</dbReference>
<gene>
    <name evidence="3" type="ORF">SAMN04487834_10289</name>
</gene>
<name>A0A1H6TZN6_9FIRM</name>
<dbReference type="GO" id="GO:0016787">
    <property type="term" value="F:hydrolase activity"/>
    <property type="evidence" value="ECO:0007669"/>
    <property type="project" value="InterPro"/>
</dbReference>
<dbReference type="Proteomes" id="UP000183028">
    <property type="component" value="Unassembled WGS sequence"/>
</dbReference>
<feature type="transmembrane region" description="Helical" evidence="1">
    <location>
        <begin position="6"/>
        <end position="24"/>
    </location>
</feature>
<dbReference type="Pfam" id="PF00149">
    <property type="entry name" value="Metallophos"/>
    <property type="match status" value="1"/>
</dbReference>
<dbReference type="AlphaFoldDB" id="A0A1H6TZN6"/>
<protein>
    <recommendedName>
        <fullName evidence="2">Calcineurin-like phosphoesterase domain-containing protein</fullName>
    </recommendedName>
</protein>
<evidence type="ECO:0000259" key="2">
    <source>
        <dbReference type="Pfam" id="PF00149"/>
    </source>
</evidence>
<dbReference type="Gene3D" id="3.60.21.10">
    <property type="match status" value="1"/>
</dbReference>